<evidence type="ECO:0000313" key="4">
    <source>
        <dbReference type="Proteomes" id="UP000033562"/>
    </source>
</evidence>
<dbReference type="SUPFAM" id="SSF56925">
    <property type="entry name" value="OMPA-like"/>
    <property type="match status" value="1"/>
</dbReference>
<organism evidence="3 4">
    <name type="scientific">Candidatus Neoehrlichia procyonis str. RAC413</name>
    <dbReference type="NCBI Taxonomy" id="1359163"/>
    <lineage>
        <taxon>Bacteria</taxon>
        <taxon>Pseudomonadati</taxon>
        <taxon>Pseudomonadota</taxon>
        <taxon>Alphaproteobacteria</taxon>
        <taxon>Rickettsiales</taxon>
        <taxon>Anaplasmataceae</taxon>
        <taxon>Candidatus Neoehrlichia</taxon>
    </lineage>
</organism>
<gene>
    <name evidence="3" type="ORF">NLO413_0806</name>
</gene>
<evidence type="ECO:0000256" key="1">
    <source>
        <dbReference type="SAM" id="SignalP"/>
    </source>
</evidence>
<dbReference type="PATRIC" id="fig|1359163.3.peg.777"/>
<dbReference type="InterPro" id="IPR002566">
    <property type="entry name" value="Msp4_OMP-like"/>
</dbReference>
<dbReference type="Gene3D" id="2.40.160.20">
    <property type="match status" value="1"/>
</dbReference>
<feature type="domain" description="Msp4/OMP-like" evidence="2">
    <location>
        <begin position="38"/>
        <end position="276"/>
    </location>
</feature>
<keyword evidence="1" id="KW-0732">Signal</keyword>
<comment type="caution">
    <text evidence="3">The sequence shown here is derived from an EMBL/GenBank/DDBJ whole genome shotgun (WGS) entry which is preliminary data.</text>
</comment>
<feature type="chain" id="PRO_5002465221" evidence="1">
    <location>
        <begin position="26"/>
        <end position="276"/>
    </location>
</feature>
<dbReference type="EMBL" id="LANX01000001">
    <property type="protein sequence ID" value="KJV69414.1"/>
    <property type="molecule type" value="Genomic_DNA"/>
</dbReference>
<keyword evidence="4" id="KW-1185">Reference proteome</keyword>
<accession>A0A0F3NR76</accession>
<dbReference type="OrthoDB" id="7162674at2"/>
<dbReference type="RefSeq" id="WP_045809131.1">
    <property type="nucleotide sequence ID" value="NZ_LANX01000001.1"/>
</dbReference>
<dbReference type="InterPro" id="IPR011250">
    <property type="entry name" value="OMP/PagP_B-barrel"/>
</dbReference>
<evidence type="ECO:0000259" key="2">
    <source>
        <dbReference type="Pfam" id="PF01617"/>
    </source>
</evidence>
<proteinExistence type="predicted"/>
<reference evidence="3 4" key="1">
    <citation type="submission" date="2015-02" db="EMBL/GenBank/DDBJ databases">
        <title>Genome Sequencing of Rickettsiales.</title>
        <authorList>
            <person name="Daugherty S.C."/>
            <person name="Su Q."/>
            <person name="Abolude K."/>
            <person name="Beier-Sexton M."/>
            <person name="Carlyon J.A."/>
            <person name="Carter R."/>
            <person name="Day N.P."/>
            <person name="Dumler S.J."/>
            <person name="Dyachenko V."/>
            <person name="Godinez A."/>
            <person name="Kurtti T.J."/>
            <person name="Lichay M."/>
            <person name="Mullins K.E."/>
            <person name="Ott S."/>
            <person name="Pappas-Brown V."/>
            <person name="Paris D.H."/>
            <person name="Patel P."/>
            <person name="Richards A.L."/>
            <person name="Sadzewicz L."/>
            <person name="Sears K."/>
            <person name="Seidman D."/>
            <person name="Sengamalay N."/>
            <person name="Stenos J."/>
            <person name="Tallon L.J."/>
            <person name="Vincent G."/>
            <person name="Fraser C.M."/>
            <person name="Munderloh U."/>
            <person name="Dunning-Hotopp J.C."/>
        </authorList>
    </citation>
    <scope>NUCLEOTIDE SEQUENCE [LARGE SCALE GENOMIC DNA]</scope>
    <source>
        <strain evidence="3 4">RAC413</strain>
    </source>
</reference>
<feature type="signal peptide" evidence="1">
    <location>
        <begin position="1"/>
        <end position="25"/>
    </location>
</feature>
<evidence type="ECO:0000313" key="3">
    <source>
        <dbReference type="EMBL" id="KJV69414.1"/>
    </source>
</evidence>
<name>A0A0F3NR76_9RICK</name>
<sequence length="276" mass="30284">MNYKKFFVGSALMTLVSLLPHYSFSAPISASDSMNNDSSGEFYISMRYSPTFSQFRNFKINETNRQSTVKGYSKSDSSVVRTSHEKFTVENFQFKFDNNLLLAFNGAIGYSMGGPRVELEIGYERFNTISNDTYASDKAYKIVALGRNGAITANNYVTAEINNITTVSLMANACYDIPVHDMSLVPYVCAGIGSNLVNTTKDSLTPKFAYQAKAGVSYTITPEVSLTVGGFYHGIIGTKYEKLHVDNATGLTDKTSATAEFGLSYFGGELGVRFTL</sequence>
<dbReference type="STRING" id="1359163.NLO413_0806"/>
<dbReference type="AlphaFoldDB" id="A0A0F3NR76"/>
<dbReference type="Proteomes" id="UP000033562">
    <property type="component" value="Unassembled WGS sequence"/>
</dbReference>
<dbReference type="Pfam" id="PF01617">
    <property type="entry name" value="Surface_Ag_2"/>
    <property type="match status" value="1"/>
</dbReference>
<protein>
    <submittedName>
        <fullName evidence="3">Outer membrane beta-barrel domain protein</fullName>
    </submittedName>
</protein>